<dbReference type="InterPro" id="IPR011701">
    <property type="entry name" value="MFS"/>
</dbReference>
<keyword evidence="2" id="KW-0813">Transport</keyword>
<feature type="transmembrane region" description="Helical" evidence="7">
    <location>
        <begin position="146"/>
        <end position="168"/>
    </location>
</feature>
<evidence type="ECO:0000256" key="3">
    <source>
        <dbReference type="ARBA" id="ARBA00022475"/>
    </source>
</evidence>
<feature type="domain" description="Major facilitator superfamily (MFS) profile" evidence="8">
    <location>
        <begin position="23"/>
        <end position="463"/>
    </location>
</feature>
<keyword evidence="10" id="KW-1185">Reference proteome</keyword>
<sequence>MSTIKDSKPATWAELLGPARLSTSLVLAGGVALHAINIFLTTSLLPTAIEEIGGERLYAWSTTVFMIASVISSMFVSRLLIRRGPLVAYLTGLTPFIVGTLISAASPTMAVLLAGRAVQGIGGGLLAGLGYAVIRSAYPERLWAKATALVSAMWGVGTLAGPAIGGLFAQLGRWRMAFVLLAALGLLIAVIAPRALPRAEVATSADAVPLTSLVLLTVATALISLAGILTEPLQIAGLILAGIVVVIGFVQWERRAPARVLPVSTYTARSTLKWSYLAVAVLAMGTVTEAFTPLFGQRLAGLSPLIAGFLGAAVSLGWSVTMLFSSDVTKPSTLRRMRIGGPLVLAAGLAITAAFQREDASAGLVVIWALGLVLAGAGIGIAFPHIVVAVMSSTPDEDEASKAAAGINTVELMALSFGSAIGGVLVNLGGGSMLHSAQYLLFGFAAFAAVGGLFASRSDPRPATID</sequence>
<protein>
    <submittedName>
        <fullName evidence="9">MFS transporter</fullName>
    </submittedName>
</protein>
<evidence type="ECO:0000256" key="2">
    <source>
        <dbReference type="ARBA" id="ARBA00022448"/>
    </source>
</evidence>
<evidence type="ECO:0000313" key="10">
    <source>
        <dbReference type="Proteomes" id="UP001589890"/>
    </source>
</evidence>
<accession>A0ABV6QS72</accession>
<feature type="transmembrane region" description="Helical" evidence="7">
    <location>
        <begin position="412"/>
        <end position="430"/>
    </location>
</feature>
<evidence type="ECO:0000256" key="6">
    <source>
        <dbReference type="ARBA" id="ARBA00023136"/>
    </source>
</evidence>
<dbReference type="Pfam" id="PF07690">
    <property type="entry name" value="MFS_1"/>
    <property type="match status" value="1"/>
</dbReference>
<keyword evidence="6 7" id="KW-0472">Membrane</keyword>
<feature type="transmembrane region" description="Helical" evidence="7">
    <location>
        <begin position="174"/>
        <end position="196"/>
    </location>
</feature>
<evidence type="ECO:0000313" key="9">
    <source>
        <dbReference type="EMBL" id="MFC0627370.1"/>
    </source>
</evidence>
<dbReference type="Gene3D" id="1.20.1720.10">
    <property type="entry name" value="Multidrug resistance protein D"/>
    <property type="match status" value="1"/>
</dbReference>
<evidence type="ECO:0000256" key="4">
    <source>
        <dbReference type="ARBA" id="ARBA00022692"/>
    </source>
</evidence>
<evidence type="ECO:0000256" key="1">
    <source>
        <dbReference type="ARBA" id="ARBA00004651"/>
    </source>
</evidence>
<dbReference type="SUPFAM" id="SSF103473">
    <property type="entry name" value="MFS general substrate transporter"/>
    <property type="match status" value="1"/>
</dbReference>
<evidence type="ECO:0000256" key="5">
    <source>
        <dbReference type="ARBA" id="ARBA00022989"/>
    </source>
</evidence>
<comment type="caution">
    <text evidence="9">The sequence shown here is derived from an EMBL/GenBank/DDBJ whole genome shotgun (WGS) entry which is preliminary data.</text>
</comment>
<dbReference type="Proteomes" id="UP001589890">
    <property type="component" value="Unassembled WGS sequence"/>
</dbReference>
<dbReference type="PANTHER" id="PTHR42718">
    <property type="entry name" value="MAJOR FACILITATOR SUPERFAMILY MULTIDRUG TRANSPORTER MFSC"/>
    <property type="match status" value="1"/>
</dbReference>
<gene>
    <name evidence="9" type="ORF">ACFFGN_25065</name>
</gene>
<feature type="transmembrane region" description="Helical" evidence="7">
    <location>
        <begin position="21"/>
        <end position="45"/>
    </location>
</feature>
<feature type="transmembrane region" description="Helical" evidence="7">
    <location>
        <begin position="367"/>
        <end position="391"/>
    </location>
</feature>
<keyword evidence="5 7" id="KW-1133">Transmembrane helix</keyword>
<evidence type="ECO:0000256" key="7">
    <source>
        <dbReference type="SAM" id="Phobius"/>
    </source>
</evidence>
<name>A0ABV6QS72_9ACTN</name>
<dbReference type="PRINTS" id="PR01036">
    <property type="entry name" value="TCRTETB"/>
</dbReference>
<dbReference type="InterPro" id="IPR036259">
    <property type="entry name" value="MFS_trans_sf"/>
</dbReference>
<feature type="transmembrane region" description="Helical" evidence="7">
    <location>
        <begin position="302"/>
        <end position="325"/>
    </location>
</feature>
<dbReference type="EMBL" id="JBHLTC010000032">
    <property type="protein sequence ID" value="MFC0627370.1"/>
    <property type="molecule type" value="Genomic_DNA"/>
</dbReference>
<feature type="transmembrane region" description="Helical" evidence="7">
    <location>
        <begin position="86"/>
        <end position="105"/>
    </location>
</feature>
<dbReference type="PROSITE" id="PS50850">
    <property type="entry name" value="MFS"/>
    <property type="match status" value="1"/>
</dbReference>
<feature type="transmembrane region" description="Helical" evidence="7">
    <location>
        <begin position="235"/>
        <end position="253"/>
    </location>
</feature>
<feature type="transmembrane region" description="Helical" evidence="7">
    <location>
        <begin position="57"/>
        <end position="79"/>
    </location>
</feature>
<keyword evidence="4 7" id="KW-0812">Transmembrane</keyword>
<feature type="transmembrane region" description="Helical" evidence="7">
    <location>
        <begin position="274"/>
        <end position="296"/>
    </location>
</feature>
<dbReference type="Gene3D" id="1.20.1250.20">
    <property type="entry name" value="MFS general substrate transporter like domains"/>
    <property type="match status" value="1"/>
</dbReference>
<proteinExistence type="predicted"/>
<feature type="transmembrane region" description="Helical" evidence="7">
    <location>
        <begin position="117"/>
        <end position="134"/>
    </location>
</feature>
<keyword evidence="3" id="KW-1003">Cell membrane</keyword>
<evidence type="ECO:0000259" key="8">
    <source>
        <dbReference type="PROSITE" id="PS50850"/>
    </source>
</evidence>
<dbReference type="PANTHER" id="PTHR42718:SF46">
    <property type="entry name" value="BLR6921 PROTEIN"/>
    <property type="match status" value="1"/>
</dbReference>
<feature type="transmembrane region" description="Helical" evidence="7">
    <location>
        <begin position="337"/>
        <end position="355"/>
    </location>
</feature>
<reference evidence="9 10" key="1">
    <citation type="submission" date="2024-09" db="EMBL/GenBank/DDBJ databases">
        <authorList>
            <person name="Sun Q."/>
            <person name="Mori K."/>
        </authorList>
    </citation>
    <scope>NUCLEOTIDE SEQUENCE [LARGE SCALE GENOMIC DNA]</scope>
    <source>
        <strain evidence="9 10">CGMCC 1.15906</strain>
    </source>
</reference>
<organism evidence="9 10">
    <name type="scientific">Kribbella deserti</name>
    <dbReference type="NCBI Taxonomy" id="1926257"/>
    <lineage>
        <taxon>Bacteria</taxon>
        <taxon>Bacillati</taxon>
        <taxon>Actinomycetota</taxon>
        <taxon>Actinomycetes</taxon>
        <taxon>Propionibacteriales</taxon>
        <taxon>Kribbellaceae</taxon>
        <taxon>Kribbella</taxon>
    </lineage>
</organism>
<feature type="transmembrane region" description="Helical" evidence="7">
    <location>
        <begin position="436"/>
        <end position="455"/>
    </location>
</feature>
<feature type="transmembrane region" description="Helical" evidence="7">
    <location>
        <begin position="208"/>
        <end position="229"/>
    </location>
</feature>
<dbReference type="InterPro" id="IPR020846">
    <property type="entry name" value="MFS_dom"/>
</dbReference>
<dbReference type="RefSeq" id="WP_380051982.1">
    <property type="nucleotide sequence ID" value="NZ_JBHLTC010000032.1"/>
</dbReference>
<comment type="subcellular location">
    <subcellularLocation>
        <location evidence="1">Cell membrane</location>
        <topology evidence="1">Multi-pass membrane protein</topology>
    </subcellularLocation>
</comment>